<evidence type="ECO:0000313" key="1">
    <source>
        <dbReference type="EMBL" id="RWR29193.1"/>
    </source>
</evidence>
<organism evidence="1 2">
    <name type="scientific">Paenirhodobacter populi</name>
    <dbReference type="NCBI Taxonomy" id="2306993"/>
    <lineage>
        <taxon>Bacteria</taxon>
        <taxon>Pseudomonadati</taxon>
        <taxon>Pseudomonadota</taxon>
        <taxon>Alphaproteobacteria</taxon>
        <taxon>Rhodobacterales</taxon>
        <taxon>Rhodobacter group</taxon>
        <taxon>Paenirhodobacter</taxon>
    </lineage>
</organism>
<proteinExistence type="predicted"/>
<evidence type="ECO:0000313" key="2">
    <source>
        <dbReference type="Proteomes" id="UP000284451"/>
    </source>
</evidence>
<reference evidence="1 2" key="1">
    <citation type="submission" date="2019-01" db="EMBL/GenBank/DDBJ databases">
        <title>Sinorhodobacter populi sp. nov. isolated from the symptomatic bark tissue of Populus euramericana canker.</title>
        <authorList>
            <person name="Xu G."/>
        </authorList>
    </citation>
    <scope>NUCLEOTIDE SEQUENCE [LARGE SCALE GENOMIC DNA]</scope>
    <source>
        <strain evidence="1 2">07D10-4-3</strain>
    </source>
</reference>
<protein>
    <submittedName>
        <fullName evidence="1">Peptidase</fullName>
    </submittedName>
</protein>
<dbReference type="Proteomes" id="UP000284451">
    <property type="component" value="Unassembled WGS sequence"/>
</dbReference>
<accession>A0A443K938</accession>
<dbReference type="EMBL" id="SAUY01000021">
    <property type="protein sequence ID" value="RWR29193.1"/>
    <property type="molecule type" value="Genomic_DNA"/>
</dbReference>
<name>A0A443K938_9RHOB</name>
<dbReference type="AlphaFoldDB" id="A0A443K938"/>
<comment type="caution">
    <text evidence="1">The sequence shown here is derived from an EMBL/GenBank/DDBJ whole genome shotgun (WGS) entry which is preliminary data.</text>
</comment>
<sequence>MFRRPSSFAAAIAAAVPATPDPAAFGPIEIFRAGSFADMTGTTQTIRPENLTEIAGNYDPENHPAPVVIGHPETDAPAFGWVDQLYVEGDVLKAMIKDAAPEFVDMVKAGRYKRVSISLFLPASTANPMPGELYIRHVGFLGAQAPAVPGLKPVKFAGGPGSCFAMAQDFAAPLSPEQAELAALRREKTERRVEDLIRQGRVLPRFKDEIMSFADSLGSGDTVSFADGSAMPTRDWFFDYLSKQPVL</sequence>
<dbReference type="RefSeq" id="WP_128233101.1">
    <property type="nucleotide sequence ID" value="NZ_SAUY01000021.1"/>
</dbReference>
<gene>
    <name evidence="1" type="ORF">D2T29_15000</name>
</gene>
<reference evidence="1 2" key="2">
    <citation type="submission" date="2019-01" db="EMBL/GenBank/DDBJ databases">
        <authorList>
            <person name="Li Y."/>
        </authorList>
    </citation>
    <scope>NUCLEOTIDE SEQUENCE [LARGE SCALE GENOMIC DNA]</scope>
    <source>
        <strain evidence="1 2">07D10-4-3</strain>
    </source>
</reference>